<feature type="compositionally biased region" description="Low complexity" evidence="1">
    <location>
        <begin position="204"/>
        <end position="214"/>
    </location>
</feature>
<reference evidence="3" key="1">
    <citation type="submission" date="2021-09" db="EMBL/GenBank/DDBJ databases">
        <title>A high-quality genome of the endoparasitic fungus Hirsutella rhossiliensis with a comparison of Hirsutella genomes reveals transposable elements contributing to genome size variation.</title>
        <authorList>
            <person name="Lin R."/>
            <person name="Jiao Y."/>
            <person name="Sun X."/>
            <person name="Ling J."/>
            <person name="Xie B."/>
            <person name="Cheng X."/>
        </authorList>
    </citation>
    <scope>NUCLEOTIDE SEQUENCE</scope>
    <source>
        <strain evidence="3">HR02</strain>
    </source>
</reference>
<dbReference type="AlphaFoldDB" id="A0A9P8MLK9"/>
<feature type="compositionally biased region" description="Basic and acidic residues" evidence="1">
    <location>
        <begin position="52"/>
        <end position="76"/>
    </location>
</feature>
<dbReference type="GeneID" id="68360778"/>
<name>A0A9P8MLK9_9HYPO</name>
<keyword evidence="2" id="KW-0472">Membrane</keyword>
<evidence type="ECO:0000256" key="1">
    <source>
        <dbReference type="SAM" id="MobiDB-lite"/>
    </source>
</evidence>
<keyword evidence="4" id="KW-1185">Reference proteome</keyword>
<feature type="region of interest" description="Disordered" evidence="1">
    <location>
        <begin position="202"/>
        <end position="322"/>
    </location>
</feature>
<feature type="region of interest" description="Disordered" evidence="1">
    <location>
        <begin position="50"/>
        <end position="98"/>
    </location>
</feature>
<keyword evidence="2" id="KW-0812">Transmembrane</keyword>
<comment type="caution">
    <text evidence="3">The sequence shown here is derived from an EMBL/GenBank/DDBJ whole genome shotgun (WGS) entry which is preliminary data.</text>
</comment>
<evidence type="ECO:0000256" key="2">
    <source>
        <dbReference type="SAM" id="Phobius"/>
    </source>
</evidence>
<feature type="transmembrane region" description="Helical" evidence="2">
    <location>
        <begin position="175"/>
        <end position="197"/>
    </location>
</feature>
<gene>
    <name evidence="3" type="ORF">HRG_11650</name>
</gene>
<accession>A0A9P8MLK9</accession>
<evidence type="ECO:0000313" key="4">
    <source>
        <dbReference type="Proteomes" id="UP000824596"/>
    </source>
</evidence>
<sequence>METMLVESLAPRGDSAACPRGKAFYSCVGNRFSGCCTTDPCDLSGCPDDEAREGGAGDRDNSNDKSGDGSRRRPPTDENLTASSTKTDSGITHTIPNHSVVTVTRHTVVFSEAPSSTTSSTTTLSSQEATPLTSDHAPATTAVAPAPSATSSTRVETSAAGSTKDGEAAGFSSGAIVGTVAGGIVLGVVLVVLVVACRRRNRNRAASEADSAAAFPDGLGGSNDAEKPHGQQQYQPPMSAHTTGSSDPFAPFGGRADVPPDPYRPPSGTFEMDGAGMAPVELPAEPATPSHALGPRQPRQTYRAYGPAGDPATDPRANLNSLKTDSGHAAYINHWDQWKALGGGGDKS</sequence>
<dbReference type="Proteomes" id="UP000824596">
    <property type="component" value="Unassembled WGS sequence"/>
</dbReference>
<dbReference type="OrthoDB" id="5431298at2759"/>
<dbReference type="EMBL" id="JAIZPD010000021">
    <property type="protein sequence ID" value="KAH0957503.1"/>
    <property type="molecule type" value="Genomic_DNA"/>
</dbReference>
<feature type="compositionally biased region" description="Low complexity" evidence="1">
    <location>
        <begin position="137"/>
        <end position="153"/>
    </location>
</feature>
<feature type="compositionally biased region" description="Polar residues" evidence="1">
    <location>
        <begin position="230"/>
        <end position="246"/>
    </location>
</feature>
<protein>
    <submittedName>
        <fullName evidence="3">Uncharacterized protein</fullName>
    </submittedName>
</protein>
<proteinExistence type="predicted"/>
<organism evidence="3 4">
    <name type="scientific">Hirsutella rhossiliensis</name>
    <dbReference type="NCBI Taxonomy" id="111463"/>
    <lineage>
        <taxon>Eukaryota</taxon>
        <taxon>Fungi</taxon>
        <taxon>Dikarya</taxon>
        <taxon>Ascomycota</taxon>
        <taxon>Pezizomycotina</taxon>
        <taxon>Sordariomycetes</taxon>
        <taxon>Hypocreomycetidae</taxon>
        <taxon>Hypocreales</taxon>
        <taxon>Ophiocordycipitaceae</taxon>
        <taxon>Hirsutella</taxon>
    </lineage>
</organism>
<feature type="compositionally biased region" description="Low complexity" evidence="1">
    <location>
        <begin position="112"/>
        <end position="126"/>
    </location>
</feature>
<dbReference type="RefSeq" id="XP_044715017.1">
    <property type="nucleotide sequence ID" value="XM_044870120.1"/>
</dbReference>
<keyword evidence="2" id="KW-1133">Transmembrane helix</keyword>
<evidence type="ECO:0000313" key="3">
    <source>
        <dbReference type="EMBL" id="KAH0957503.1"/>
    </source>
</evidence>
<feature type="region of interest" description="Disordered" evidence="1">
    <location>
        <begin position="112"/>
        <end position="168"/>
    </location>
</feature>
<feature type="compositionally biased region" description="Polar residues" evidence="1">
    <location>
        <begin position="78"/>
        <end position="98"/>
    </location>
</feature>